<organism evidence="2 3">
    <name type="scientific">Mugilogobius chulae</name>
    <name type="common">yellowstripe goby</name>
    <dbReference type="NCBI Taxonomy" id="88201"/>
    <lineage>
        <taxon>Eukaryota</taxon>
        <taxon>Metazoa</taxon>
        <taxon>Chordata</taxon>
        <taxon>Craniata</taxon>
        <taxon>Vertebrata</taxon>
        <taxon>Euteleostomi</taxon>
        <taxon>Actinopterygii</taxon>
        <taxon>Neopterygii</taxon>
        <taxon>Teleostei</taxon>
        <taxon>Neoteleostei</taxon>
        <taxon>Acanthomorphata</taxon>
        <taxon>Gobiaria</taxon>
        <taxon>Gobiiformes</taxon>
        <taxon>Gobioidei</taxon>
        <taxon>Gobiidae</taxon>
        <taxon>Gobionellinae</taxon>
        <taxon>Mugilogobius</taxon>
    </lineage>
</organism>
<name>A0AAW0MCL7_9GOBI</name>
<gene>
    <name evidence="2" type="ORF">WMY93_032170</name>
</gene>
<dbReference type="EMBL" id="JBBPFD010000721">
    <property type="protein sequence ID" value="KAK7877118.1"/>
    <property type="molecule type" value="Genomic_DNA"/>
</dbReference>
<evidence type="ECO:0000256" key="1">
    <source>
        <dbReference type="SAM" id="MobiDB-lite"/>
    </source>
</evidence>
<evidence type="ECO:0000313" key="3">
    <source>
        <dbReference type="Proteomes" id="UP001460270"/>
    </source>
</evidence>
<reference evidence="3" key="1">
    <citation type="submission" date="2024-04" db="EMBL/GenBank/DDBJ databases">
        <title>Salinicola lusitanus LLJ914,a marine bacterium isolated from the Okinawa Trough.</title>
        <authorList>
            <person name="Li J."/>
        </authorList>
    </citation>
    <scope>NUCLEOTIDE SEQUENCE [LARGE SCALE GENOMIC DNA]</scope>
</reference>
<dbReference type="Proteomes" id="UP001460270">
    <property type="component" value="Unassembled WGS sequence"/>
</dbReference>
<feature type="region of interest" description="Disordered" evidence="1">
    <location>
        <begin position="1"/>
        <end position="32"/>
    </location>
</feature>
<accession>A0AAW0MCL7</accession>
<dbReference type="AlphaFoldDB" id="A0AAW0MCL7"/>
<protein>
    <submittedName>
        <fullName evidence="2">Uncharacterized protein</fullName>
    </submittedName>
</protein>
<proteinExistence type="predicted"/>
<feature type="compositionally biased region" description="Low complexity" evidence="1">
    <location>
        <begin position="16"/>
        <end position="32"/>
    </location>
</feature>
<sequence length="257" mass="29711">MYNTEPSSESLEHSKPSSTQLQRNQNQASAQNSALNFCPHTEKKDFPGFIQTRARPQSRNTMAWFWSGQGRSELQRPIKNFLRVCESNKGQMYRTVDGMKAIVDEMKQEKASENKLESSRKSAQGQMKMEASKWGFFLSPFGSGFISESVKQEYKCEPALQTKQEKRERLMEIFAEFLNLIKPMNRALKELKELYVKIRRDPENLIRLQIRIDDLPSSSTASFSLRPLEITQRSEKCLTELEDLLQTEDLIGLICKI</sequence>
<evidence type="ECO:0000313" key="2">
    <source>
        <dbReference type="EMBL" id="KAK7877118.1"/>
    </source>
</evidence>
<comment type="caution">
    <text evidence="2">The sequence shown here is derived from an EMBL/GenBank/DDBJ whole genome shotgun (WGS) entry which is preliminary data.</text>
</comment>
<keyword evidence="3" id="KW-1185">Reference proteome</keyword>